<keyword evidence="2" id="KW-1185">Reference proteome</keyword>
<reference evidence="1 2" key="1">
    <citation type="journal article" date="2023" name="Arcadia Sci">
        <title>De novo assembly of a long-read Amblyomma americanum tick genome.</title>
        <authorList>
            <person name="Chou S."/>
            <person name="Poskanzer K.E."/>
            <person name="Rollins M."/>
            <person name="Thuy-Boun P.S."/>
        </authorList>
    </citation>
    <scope>NUCLEOTIDE SEQUENCE [LARGE SCALE GENOMIC DNA]</scope>
    <source>
        <strain evidence="1">F_SG_1</strain>
        <tissue evidence="1">Salivary glands</tissue>
    </source>
</reference>
<evidence type="ECO:0000313" key="2">
    <source>
        <dbReference type="Proteomes" id="UP001321473"/>
    </source>
</evidence>
<dbReference type="Proteomes" id="UP001321473">
    <property type="component" value="Unassembled WGS sequence"/>
</dbReference>
<gene>
    <name evidence="1" type="ORF">V5799_020730</name>
</gene>
<dbReference type="AlphaFoldDB" id="A0AAQ4ET22"/>
<accession>A0AAQ4ET22</accession>
<dbReference type="EMBL" id="JARKHS020011298">
    <property type="protein sequence ID" value="KAK8777934.1"/>
    <property type="molecule type" value="Genomic_DNA"/>
</dbReference>
<evidence type="ECO:0000313" key="1">
    <source>
        <dbReference type="EMBL" id="KAK8777934.1"/>
    </source>
</evidence>
<protein>
    <submittedName>
        <fullName evidence="1">Uncharacterized protein</fullName>
    </submittedName>
</protein>
<sequence length="69" mass="8125">MDALRRNMYVSLNYCVYHMAGQLRPIFDARNRDVYRSFKYFESPADYRRPHSLLAPLLLLSLALTTAEL</sequence>
<comment type="caution">
    <text evidence="1">The sequence shown here is derived from an EMBL/GenBank/DDBJ whole genome shotgun (WGS) entry which is preliminary data.</text>
</comment>
<name>A0AAQ4ET22_AMBAM</name>
<proteinExistence type="predicted"/>
<organism evidence="1 2">
    <name type="scientific">Amblyomma americanum</name>
    <name type="common">Lone star tick</name>
    <dbReference type="NCBI Taxonomy" id="6943"/>
    <lineage>
        <taxon>Eukaryota</taxon>
        <taxon>Metazoa</taxon>
        <taxon>Ecdysozoa</taxon>
        <taxon>Arthropoda</taxon>
        <taxon>Chelicerata</taxon>
        <taxon>Arachnida</taxon>
        <taxon>Acari</taxon>
        <taxon>Parasitiformes</taxon>
        <taxon>Ixodida</taxon>
        <taxon>Ixodoidea</taxon>
        <taxon>Ixodidae</taxon>
        <taxon>Amblyomminae</taxon>
        <taxon>Amblyomma</taxon>
    </lineage>
</organism>